<dbReference type="AlphaFoldDB" id="A0A6L2KTC8"/>
<reference evidence="2" key="1">
    <citation type="journal article" date="2019" name="Sci. Rep.">
        <title>Draft genome of Tanacetum cinerariifolium, the natural source of mosquito coil.</title>
        <authorList>
            <person name="Yamashiro T."/>
            <person name="Shiraishi A."/>
            <person name="Satake H."/>
            <person name="Nakayama K."/>
        </authorList>
    </citation>
    <scope>NUCLEOTIDE SEQUENCE</scope>
</reference>
<sequence>MCKLVCQIFQNKQEEKRIEEDQAANARYWKIPACCDDDDDYNSEITPVLSTEEPDNSLSMGDEHLDTILATESDEVIKSSVEDLVPIPSEFEGIPDTMCDVHLVNNPTSLEAKDHFEIALNSNDDISSSDNDSLYKENIKYIEASHHDSEVVSLEVAEIVTLEVKEIEDDNLREKLDPAKGKAIATASSPVTAPTDKELADQQAAILEAERQELLELELKQSLDAEQTWKDVRGLTDDQLQNVYNKIRRAIDLATATDHHQQLKRSGETLESSESKKLKSSHSTEQSAELPETTSVSAGATLAAGDPISVVPSISAVLSVPVASSILTETPIAAGVSTTAGVSESASVPIIDLLDFPPKATSLPLDPETAEQAVPLRKSSRKKSMARRRTLPRPYQSESAALPFDEDDPEAEFKKYLRPISDDDEPVSLSLVSDIRTWEVIPTEFGLGEIHVITRADGSVAVATSCCSTLNPYTAHLTIYYWKLDNKQVTIQFRGGFLGIVIPAAKSLFLLIPACCDDDDDYNSAITPNEPADSLSMGDEHLYTILVTKSDEVIMSSVEDLVPIPSESEGFPDTMCDVHLVNNPTPLEGKDHFKIVINSNDDISSSDDDSLYNKNIKYDDNLREKLLNVHLLIANIEALKDNLTPSSEFLTKSSSTSPKSFLEETNTFDNSLPKFENSCFDLEEISSGSTTTHSDISLLDYEAFYFYDDHIEEIRKIFPPTDMSDFTHEMFTDELAHIISPPEYDYFYLRNLLDPGEWIPILNSRICENLSFTTCVNLPVEDDHSPLLAYLSRSPPRNKSHSLPQAPSKSISSKSTYYTTSSSPSESSTPTHVAPSPKLRFVILIKLEPPELPLPQLSPNDPYVQTMDNLPPGLSNPSPVPRVSRPLLGFPNPLPRFKPLPSNQSFFVKM</sequence>
<accession>A0A6L2KTC8</accession>
<feature type="compositionally biased region" description="Basic and acidic residues" evidence="1">
    <location>
        <begin position="257"/>
        <end position="277"/>
    </location>
</feature>
<feature type="region of interest" description="Disordered" evidence="1">
    <location>
        <begin position="361"/>
        <end position="404"/>
    </location>
</feature>
<comment type="caution">
    <text evidence="2">The sequence shown here is derived from an EMBL/GenBank/DDBJ whole genome shotgun (WGS) entry which is preliminary data.</text>
</comment>
<feature type="region of interest" description="Disordered" evidence="1">
    <location>
        <begin position="789"/>
        <end position="834"/>
    </location>
</feature>
<feature type="compositionally biased region" description="Low complexity" evidence="1">
    <location>
        <begin position="808"/>
        <end position="831"/>
    </location>
</feature>
<gene>
    <name evidence="2" type="ORF">Tci_023968</name>
</gene>
<name>A0A6L2KTC8_TANCI</name>
<protein>
    <recommendedName>
        <fullName evidence="3">Reverse transcriptase domain-containing protein</fullName>
    </recommendedName>
</protein>
<feature type="compositionally biased region" description="Basic residues" evidence="1">
    <location>
        <begin position="378"/>
        <end position="391"/>
    </location>
</feature>
<feature type="compositionally biased region" description="Polar residues" evidence="1">
    <location>
        <begin position="795"/>
        <end position="807"/>
    </location>
</feature>
<evidence type="ECO:0000313" key="2">
    <source>
        <dbReference type="EMBL" id="GEU51990.1"/>
    </source>
</evidence>
<dbReference type="EMBL" id="BKCJ010002950">
    <property type="protein sequence ID" value="GEU51990.1"/>
    <property type="molecule type" value="Genomic_DNA"/>
</dbReference>
<proteinExistence type="predicted"/>
<evidence type="ECO:0008006" key="3">
    <source>
        <dbReference type="Google" id="ProtNLM"/>
    </source>
</evidence>
<evidence type="ECO:0000256" key="1">
    <source>
        <dbReference type="SAM" id="MobiDB-lite"/>
    </source>
</evidence>
<feature type="region of interest" description="Disordered" evidence="1">
    <location>
        <begin position="257"/>
        <end position="295"/>
    </location>
</feature>
<organism evidence="2">
    <name type="scientific">Tanacetum cinerariifolium</name>
    <name type="common">Dalmatian daisy</name>
    <name type="synonym">Chrysanthemum cinerariifolium</name>
    <dbReference type="NCBI Taxonomy" id="118510"/>
    <lineage>
        <taxon>Eukaryota</taxon>
        <taxon>Viridiplantae</taxon>
        <taxon>Streptophyta</taxon>
        <taxon>Embryophyta</taxon>
        <taxon>Tracheophyta</taxon>
        <taxon>Spermatophyta</taxon>
        <taxon>Magnoliopsida</taxon>
        <taxon>eudicotyledons</taxon>
        <taxon>Gunneridae</taxon>
        <taxon>Pentapetalae</taxon>
        <taxon>asterids</taxon>
        <taxon>campanulids</taxon>
        <taxon>Asterales</taxon>
        <taxon>Asteraceae</taxon>
        <taxon>Asteroideae</taxon>
        <taxon>Anthemideae</taxon>
        <taxon>Anthemidinae</taxon>
        <taxon>Tanacetum</taxon>
    </lineage>
</organism>